<evidence type="ECO:0000313" key="2">
    <source>
        <dbReference type="EMBL" id="EKF52519.1"/>
    </source>
</evidence>
<keyword evidence="1" id="KW-0812">Transmembrane</keyword>
<feature type="transmembrane region" description="Helical" evidence="1">
    <location>
        <begin position="100"/>
        <end position="125"/>
    </location>
</feature>
<comment type="caution">
    <text evidence="2">The sequence shown here is derived from an EMBL/GenBank/DDBJ whole genome shotgun (WGS) entry which is preliminary data.</text>
</comment>
<organism evidence="2 3">
    <name type="scientific">Lactococcus garvieae DCC43</name>
    <dbReference type="NCBI Taxonomy" id="1231377"/>
    <lineage>
        <taxon>Bacteria</taxon>
        <taxon>Bacillati</taxon>
        <taxon>Bacillota</taxon>
        <taxon>Bacilli</taxon>
        <taxon>Lactobacillales</taxon>
        <taxon>Streptococcaceae</taxon>
        <taxon>Lactococcus</taxon>
    </lineage>
</organism>
<dbReference type="AlphaFoldDB" id="K2PQD1"/>
<keyword evidence="1" id="KW-0472">Membrane</keyword>
<dbReference type="PATRIC" id="fig|1231377.3.peg.93"/>
<protein>
    <submittedName>
        <fullName evidence="2">Glycosyltransferase</fullName>
    </submittedName>
</protein>
<feature type="transmembrane region" description="Helical" evidence="1">
    <location>
        <begin position="137"/>
        <end position="157"/>
    </location>
</feature>
<dbReference type="GO" id="GO:0016740">
    <property type="term" value="F:transferase activity"/>
    <property type="evidence" value="ECO:0007669"/>
    <property type="project" value="UniProtKB-KW"/>
</dbReference>
<gene>
    <name evidence="2" type="ORF">C426_0094</name>
</gene>
<proteinExistence type="predicted"/>
<dbReference type="eggNOG" id="COG1215">
    <property type="taxonomic scope" value="Bacteria"/>
</dbReference>
<evidence type="ECO:0000256" key="1">
    <source>
        <dbReference type="SAM" id="Phobius"/>
    </source>
</evidence>
<feature type="transmembrane region" description="Helical" evidence="1">
    <location>
        <begin position="75"/>
        <end position="94"/>
    </location>
</feature>
<reference evidence="2 3" key="1">
    <citation type="journal article" date="2012" name="J. Bacteriol.">
        <title>Genome Sequence of the Bacteriocin-Producing Strain Lactococcus garvieae DCC43.</title>
        <authorList>
            <person name="Gabrielsen C."/>
            <person name="Brede D.A."/>
            <person name="Hernandez P.E."/>
            <person name="Nes I.F."/>
            <person name="Diep D.B."/>
        </authorList>
    </citation>
    <scope>NUCLEOTIDE SEQUENCE [LARGE SCALE GENOMIC DNA]</scope>
    <source>
        <strain evidence="2 3">DCC43</strain>
    </source>
</reference>
<dbReference type="Proteomes" id="UP000006787">
    <property type="component" value="Unassembled WGS sequence"/>
</dbReference>
<sequence>MTFQIRVNGGQKVDICEDAFFFVDPIEDLDTLYIQRQRWQRGQLEVVGNYMTGRNHITGFFKDFLIRRMIIDHTFIFPKMIWLFASFILIQFGYSYRMILLSYGLIYLLYFFVSVLNTICTLLFFNNFKEERQFYVRNIWCLLTLPIYTFICSWFRLVGVLNSITSPAKWDTKKFKEEKKQVIEMIRNDFMKVKKGR</sequence>
<accession>K2PQD1</accession>
<keyword evidence="1" id="KW-1133">Transmembrane helix</keyword>
<name>K2PQD1_9LACT</name>
<dbReference type="EMBL" id="AMQS01000001">
    <property type="protein sequence ID" value="EKF52519.1"/>
    <property type="molecule type" value="Genomic_DNA"/>
</dbReference>
<keyword evidence="2" id="KW-0808">Transferase</keyword>
<evidence type="ECO:0000313" key="3">
    <source>
        <dbReference type="Proteomes" id="UP000006787"/>
    </source>
</evidence>